<dbReference type="CDD" id="cd06782">
    <property type="entry name" value="cpPDZ_CPP-like"/>
    <property type="match status" value="1"/>
</dbReference>
<comment type="caution">
    <text evidence="7">The sequence shown here is derived from an EMBL/GenBank/DDBJ whole genome shotgun (WGS) entry which is preliminary data.</text>
</comment>
<evidence type="ECO:0000313" key="7">
    <source>
        <dbReference type="EMBL" id="KKS11893.1"/>
    </source>
</evidence>
<evidence type="ECO:0000256" key="1">
    <source>
        <dbReference type="ARBA" id="ARBA00009179"/>
    </source>
</evidence>
<dbReference type="Gene3D" id="3.30.750.44">
    <property type="match status" value="1"/>
</dbReference>
<dbReference type="GO" id="GO:0008236">
    <property type="term" value="F:serine-type peptidase activity"/>
    <property type="evidence" value="ECO:0007669"/>
    <property type="project" value="UniProtKB-KW"/>
</dbReference>
<dbReference type="PROSITE" id="PS50106">
    <property type="entry name" value="PDZ"/>
    <property type="match status" value="1"/>
</dbReference>
<dbReference type="AlphaFoldDB" id="A0A0G0ZFU1"/>
<dbReference type="EMBL" id="LCBN01000061">
    <property type="protein sequence ID" value="KKS11893.1"/>
    <property type="molecule type" value="Genomic_DNA"/>
</dbReference>
<dbReference type="PATRIC" id="fig|1618429.3.peg.1031"/>
<proteinExistence type="inferred from homology"/>
<feature type="domain" description="PDZ" evidence="6">
    <location>
        <begin position="110"/>
        <end position="171"/>
    </location>
</feature>
<evidence type="ECO:0000256" key="4">
    <source>
        <dbReference type="ARBA" id="ARBA00022825"/>
    </source>
</evidence>
<dbReference type="Gene3D" id="2.30.42.10">
    <property type="match status" value="1"/>
</dbReference>
<dbReference type="PANTHER" id="PTHR32060">
    <property type="entry name" value="TAIL-SPECIFIC PROTEASE"/>
    <property type="match status" value="1"/>
</dbReference>
<keyword evidence="4 5" id="KW-0720">Serine protease</keyword>
<keyword evidence="2 5" id="KW-0645">Protease</keyword>
<dbReference type="InterPro" id="IPR004447">
    <property type="entry name" value="Peptidase_S41A"/>
</dbReference>
<dbReference type="NCBIfam" id="TIGR00225">
    <property type="entry name" value="prc"/>
    <property type="match status" value="1"/>
</dbReference>
<dbReference type="SMART" id="SM00228">
    <property type="entry name" value="PDZ"/>
    <property type="match status" value="1"/>
</dbReference>
<name>A0A0G0ZFU1_9BACT</name>
<dbReference type="Pfam" id="PF22694">
    <property type="entry name" value="CtpB_N-like"/>
    <property type="match status" value="1"/>
</dbReference>
<dbReference type="SMART" id="SM00245">
    <property type="entry name" value="TSPc"/>
    <property type="match status" value="1"/>
</dbReference>
<dbReference type="FunFam" id="2.30.42.10:FF:000063">
    <property type="entry name" value="Peptidase, S41 family"/>
    <property type="match status" value="1"/>
</dbReference>
<dbReference type="InterPro" id="IPR055210">
    <property type="entry name" value="CtpA/B_N"/>
</dbReference>
<protein>
    <submittedName>
        <fullName evidence="7">Carboxyl-terminal protease</fullName>
    </submittedName>
</protein>
<comment type="similarity">
    <text evidence="1 5">Belongs to the peptidase S41A family.</text>
</comment>
<dbReference type="InterPro" id="IPR029045">
    <property type="entry name" value="ClpP/crotonase-like_dom_sf"/>
</dbReference>
<evidence type="ECO:0000313" key="8">
    <source>
        <dbReference type="Proteomes" id="UP000034753"/>
    </source>
</evidence>
<reference evidence="7 8" key="1">
    <citation type="journal article" date="2015" name="Nature">
        <title>rRNA introns, odd ribosomes, and small enigmatic genomes across a large radiation of phyla.</title>
        <authorList>
            <person name="Brown C.T."/>
            <person name="Hug L.A."/>
            <person name="Thomas B.C."/>
            <person name="Sharon I."/>
            <person name="Castelle C.J."/>
            <person name="Singh A."/>
            <person name="Wilkins M.J."/>
            <person name="Williams K.H."/>
            <person name="Banfield J.F."/>
        </authorList>
    </citation>
    <scope>NUCLEOTIDE SEQUENCE [LARGE SCALE GENOMIC DNA]</scope>
</reference>
<dbReference type="GO" id="GO:0004175">
    <property type="term" value="F:endopeptidase activity"/>
    <property type="evidence" value="ECO:0007669"/>
    <property type="project" value="TreeGrafter"/>
</dbReference>
<dbReference type="GO" id="GO:0006508">
    <property type="term" value="P:proteolysis"/>
    <property type="evidence" value="ECO:0007669"/>
    <property type="project" value="UniProtKB-KW"/>
</dbReference>
<evidence type="ECO:0000259" key="6">
    <source>
        <dbReference type="PROSITE" id="PS50106"/>
    </source>
</evidence>
<dbReference type="Pfam" id="PF03572">
    <property type="entry name" value="Peptidase_S41"/>
    <property type="match status" value="1"/>
</dbReference>
<dbReference type="SUPFAM" id="SSF52096">
    <property type="entry name" value="ClpP/crotonase"/>
    <property type="match status" value="1"/>
</dbReference>
<dbReference type="GO" id="GO:0030288">
    <property type="term" value="C:outer membrane-bounded periplasmic space"/>
    <property type="evidence" value="ECO:0007669"/>
    <property type="project" value="TreeGrafter"/>
</dbReference>
<dbReference type="SUPFAM" id="SSF50156">
    <property type="entry name" value="PDZ domain-like"/>
    <property type="match status" value="1"/>
</dbReference>
<dbReference type="Pfam" id="PF17820">
    <property type="entry name" value="PDZ_6"/>
    <property type="match status" value="1"/>
</dbReference>
<gene>
    <name evidence="7" type="ORF">UU67_C0061G0005</name>
</gene>
<dbReference type="PANTHER" id="PTHR32060:SF30">
    <property type="entry name" value="CARBOXY-TERMINAL PROCESSING PROTEASE CTPA"/>
    <property type="match status" value="1"/>
</dbReference>
<evidence type="ECO:0000256" key="5">
    <source>
        <dbReference type="RuleBase" id="RU004404"/>
    </source>
</evidence>
<dbReference type="InterPro" id="IPR036034">
    <property type="entry name" value="PDZ_sf"/>
</dbReference>
<evidence type="ECO:0000256" key="2">
    <source>
        <dbReference type="ARBA" id="ARBA00022670"/>
    </source>
</evidence>
<keyword evidence="3 5" id="KW-0378">Hydrolase</keyword>
<dbReference type="InterPro" id="IPR001478">
    <property type="entry name" value="PDZ"/>
</dbReference>
<dbReference type="InterPro" id="IPR005151">
    <property type="entry name" value="Tail-specific_protease"/>
</dbReference>
<dbReference type="InterPro" id="IPR041489">
    <property type="entry name" value="PDZ_6"/>
</dbReference>
<sequence length="404" mass="44138">MRRINVTFLLIVVLSFILGWQLGHHDFTIKWQKFKPEIGLVNEAPKDTTLDFKLFWQTWELLGREYIDKKALDPQKLYYGAIQGMVAALGDPYTAFLPPKSQKATKEQLSGLFEGVGIQLGFNKEKRLVVVAPLAGTPAAKAGVKPGDIILEIDKKDTVNMSLPDAVSLIRGPKGTDVTLTIFREGNGKPVGFKLTRDEIIVKSVELETKLTPTGKKIALLKVSSFGEKTAGEWDGAVSTALSNAPRGVIVDVRNNPGGFLEGAVYLSSEFLEGGVVVMQENAEGERTELKVNRTGKMLKMPLIVLINKGSASASEIFAGAVQDYGRGKLIGEQSFGKGTIQSSQDLPESTGIHITTAKWLTPKGRWIHDTGLTPDEKVEPGVSEDSDLQLERALKLFDESFVK</sequence>
<evidence type="ECO:0000256" key="3">
    <source>
        <dbReference type="ARBA" id="ARBA00022801"/>
    </source>
</evidence>
<dbReference type="CDD" id="cd07560">
    <property type="entry name" value="Peptidase_S41_CPP"/>
    <property type="match status" value="1"/>
</dbReference>
<organism evidence="7 8">
    <name type="scientific">Candidatus Daviesbacteria bacterium GW2011_GWB1_41_5</name>
    <dbReference type="NCBI Taxonomy" id="1618429"/>
    <lineage>
        <taxon>Bacteria</taxon>
        <taxon>Candidatus Daviesiibacteriota</taxon>
    </lineage>
</organism>
<dbReference type="Gene3D" id="3.90.226.10">
    <property type="entry name" value="2-enoyl-CoA Hydratase, Chain A, domain 1"/>
    <property type="match status" value="1"/>
</dbReference>
<dbReference type="GO" id="GO:0007165">
    <property type="term" value="P:signal transduction"/>
    <property type="evidence" value="ECO:0007669"/>
    <property type="project" value="TreeGrafter"/>
</dbReference>
<dbReference type="Proteomes" id="UP000034753">
    <property type="component" value="Unassembled WGS sequence"/>
</dbReference>
<accession>A0A0G0ZFU1</accession>